<feature type="compositionally biased region" description="Polar residues" evidence="7">
    <location>
        <begin position="57"/>
        <end position="67"/>
    </location>
</feature>
<dbReference type="GO" id="GO:0003677">
    <property type="term" value="F:DNA binding"/>
    <property type="evidence" value="ECO:0007669"/>
    <property type="project" value="TreeGrafter"/>
</dbReference>
<evidence type="ECO:0000256" key="6">
    <source>
        <dbReference type="RuleBase" id="RU366049"/>
    </source>
</evidence>
<evidence type="ECO:0000256" key="4">
    <source>
        <dbReference type="ARBA" id="ARBA00023242"/>
    </source>
</evidence>
<dbReference type="GO" id="GO:0043111">
    <property type="term" value="P:replication fork arrest"/>
    <property type="evidence" value="ECO:0007669"/>
    <property type="project" value="TreeGrafter"/>
</dbReference>
<feature type="region of interest" description="Disordered" evidence="7">
    <location>
        <begin position="204"/>
        <end position="251"/>
    </location>
</feature>
<evidence type="ECO:0000256" key="3">
    <source>
        <dbReference type="ARBA" id="ARBA00022763"/>
    </source>
</evidence>
<keyword evidence="5 6" id="KW-0131">Cell cycle</keyword>
<comment type="caution">
    <text evidence="9">The sequence shown here is derived from an EMBL/GenBank/DDBJ whole genome shotgun (WGS) entry which is preliminary data.</text>
</comment>
<dbReference type="GO" id="GO:0000076">
    <property type="term" value="P:DNA replication checkpoint signaling"/>
    <property type="evidence" value="ECO:0007669"/>
    <property type="project" value="UniProtKB-UniRule"/>
</dbReference>
<dbReference type="PANTHER" id="PTHR13220:SF11">
    <property type="entry name" value="TIMELESS-INTERACTING PROTEIN"/>
    <property type="match status" value="1"/>
</dbReference>
<dbReference type="AlphaFoldDB" id="A0A4T0M9S4"/>
<dbReference type="GO" id="GO:0006974">
    <property type="term" value="P:DNA damage response"/>
    <property type="evidence" value="ECO:0007669"/>
    <property type="project" value="UniProtKB-KW"/>
</dbReference>
<feature type="compositionally biased region" description="Basic and acidic residues" evidence="7">
    <location>
        <begin position="34"/>
        <end position="49"/>
    </location>
</feature>
<dbReference type="InterPro" id="IPR040038">
    <property type="entry name" value="TIPIN/Csm3/Swi3"/>
</dbReference>
<protein>
    <recommendedName>
        <fullName evidence="6">Chromosome segregation in meiosis protein</fullName>
    </recommendedName>
</protein>
<dbReference type="Pfam" id="PF07962">
    <property type="entry name" value="Swi3"/>
    <property type="match status" value="1"/>
</dbReference>
<comment type="function">
    <text evidence="6">Plays an important role in the control of DNA replication and the maintenance of replication fork stability.</text>
</comment>
<gene>
    <name evidence="9" type="ORF">E3Q10_00054</name>
</gene>
<dbReference type="PANTHER" id="PTHR13220">
    <property type="entry name" value="TIMELESS INTERACTING-RELATED"/>
    <property type="match status" value="1"/>
</dbReference>
<evidence type="ECO:0000259" key="8">
    <source>
        <dbReference type="Pfam" id="PF07962"/>
    </source>
</evidence>
<dbReference type="Proteomes" id="UP000305647">
    <property type="component" value="Unassembled WGS sequence"/>
</dbReference>
<evidence type="ECO:0000256" key="7">
    <source>
        <dbReference type="SAM" id="MobiDB-lite"/>
    </source>
</evidence>
<dbReference type="GO" id="GO:0031297">
    <property type="term" value="P:replication fork processing"/>
    <property type="evidence" value="ECO:0007669"/>
    <property type="project" value="UniProtKB-UniRule"/>
</dbReference>
<dbReference type="InterPro" id="IPR012923">
    <property type="entry name" value="Csm3"/>
</dbReference>
<evidence type="ECO:0000256" key="2">
    <source>
        <dbReference type="ARBA" id="ARBA00006075"/>
    </source>
</evidence>
<evidence type="ECO:0000256" key="1">
    <source>
        <dbReference type="ARBA" id="ARBA00004123"/>
    </source>
</evidence>
<sequence length="272" mass="31182">MSFIDFEAPTNFIEREKDIDLVNLDNFDSGLTSKKRDREEDVDEIFRSLDDEDNDDGTTPLNSTSAFDNDKDNDEAGTEKPKRVLAKIDPERMACLLYSQVQRTGNSKEKDTRWVTNSLNSTLTTPKIEDLKKLLSYYQLWAHKMFPKTQFSDTIEKVEKICHQRRMEAALKGWKDANDHKRTLELEGGVEIPDNLEREQEMDINIDQNNTTDVGNDDRRSASPALFRSPSPPADIPPDEDIEHLQRNDDEATRDALENEALAELEKELGGF</sequence>
<proteinExistence type="inferred from homology"/>
<comment type="subcellular location">
    <subcellularLocation>
        <location evidence="1 6">Nucleus</location>
    </subcellularLocation>
</comment>
<accession>A0A4T0M9S4</accession>
<dbReference type="GO" id="GO:0031298">
    <property type="term" value="C:replication fork protection complex"/>
    <property type="evidence" value="ECO:0007669"/>
    <property type="project" value="TreeGrafter"/>
</dbReference>
<feature type="domain" description="Chromosome segregation in meiosis protein 3" evidence="8">
    <location>
        <begin position="127"/>
        <end position="177"/>
    </location>
</feature>
<organism evidence="9 10">
    <name type="scientific">Wallemia mellicola</name>
    <dbReference type="NCBI Taxonomy" id="1708541"/>
    <lineage>
        <taxon>Eukaryota</taxon>
        <taxon>Fungi</taxon>
        <taxon>Dikarya</taxon>
        <taxon>Basidiomycota</taxon>
        <taxon>Wallemiomycotina</taxon>
        <taxon>Wallemiomycetes</taxon>
        <taxon>Wallemiales</taxon>
        <taxon>Wallemiaceae</taxon>
        <taxon>Wallemia</taxon>
    </lineage>
</organism>
<dbReference type="EMBL" id="SPRO01000001">
    <property type="protein sequence ID" value="TIC34505.1"/>
    <property type="molecule type" value="Genomic_DNA"/>
</dbReference>
<evidence type="ECO:0000313" key="9">
    <source>
        <dbReference type="EMBL" id="TIC34505.1"/>
    </source>
</evidence>
<name>A0A4T0M9S4_9BASI</name>
<comment type="similarity">
    <text evidence="2 6">Belongs to the CSM3 family.</text>
</comment>
<evidence type="ECO:0000256" key="5">
    <source>
        <dbReference type="ARBA" id="ARBA00023306"/>
    </source>
</evidence>
<feature type="region of interest" description="Disordered" evidence="7">
    <location>
        <begin position="29"/>
        <end position="84"/>
    </location>
</feature>
<keyword evidence="3 6" id="KW-0227">DNA damage</keyword>
<evidence type="ECO:0000313" key="10">
    <source>
        <dbReference type="Proteomes" id="UP000305647"/>
    </source>
</evidence>
<keyword evidence="4 6" id="KW-0539">Nucleus</keyword>
<reference evidence="9 10" key="1">
    <citation type="submission" date="2019-03" db="EMBL/GenBank/DDBJ databases">
        <title>Sequencing 25 genomes of Wallemia mellicola.</title>
        <authorList>
            <person name="Gostincar C."/>
        </authorList>
    </citation>
    <scope>NUCLEOTIDE SEQUENCE [LARGE SCALE GENOMIC DNA]</scope>
    <source>
        <strain evidence="9 10">EXF-8738</strain>
    </source>
</reference>